<comment type="caution">
    <text evidence="1">The sequence shown here is derived from an EMBL/GenBank/DDBJ whole genome shotgun (WGS) entry which is preliminary data.</text>
</comment>
<evidence type="ECO:0008006" key="3">
    <source>
        <dbReference type="Google" id="ProtNLM"/>
    </source>
</evidence>
<keyword evidence="2" id="KW-1185">Reference proteome</keyword>
<sequence>MIVTLERSDSQRVIKRLTNAQVLDVLNIRQLAKLFNISESTVHWRMREQKMTLEDALTLPVISNK</sequence>
<evidence type="ECO:0000313" key="1">
    <source>
        <dbReference type="EMBL" id="CND83082.1"/>
    </source>
</evidence>
<dbReference type="Proteomes" id="UP000041601">
    <property type="component" value="Unassembled WGS sequence"/>
</dbReference>
<proteinExistence type="predicted"/>
<organism evidence="1 2">
    <name type="scientific">Yersinia enterocolitica</name>
    <dbReference type="NCBI Taxonomy" id="630"/>
    <lineage>
        <taxon>Bacteria</taxon>
        <taxon>Pseudomonadati</taxon>
        <taxon>Pseudomonadota</taxon>
        <taxon>Gammaproteobacteria</taxon>
        <taxon>Enterobacterales</taxon>
        <taxon>Yersiniaceae</taxon>
        <taxon>Yersinia</taxon>
    </lineage>
</organism>
<dbReference type="EMBL" id="CPXJ01000025">
    <property type="protein sequence ID" value="CND83082.1"/>
    <property type="molecule type" value="Genomic_DNA"/>
</dbReference>
<accession>A0ABM9S089</accession>
<gene>
    <name evidence="1" type="ORF">ERS137959_02323</name>
</gene>
<evidence type="ECO:0000313" key="2">
    <source>
        <dbReference type="Proteomes" id="UP000041601"/>
    </source>
</evidence>
<name>A0ABM9S089_YEREN</name>
<reference evidence="1 2" key="1">
    <citation type="submission" date="2015-03" db="EMBL/GenBank/DDBJ databases">
        <authorList>
            <consortium name="Pathogen Informatics"/>
            <person name="Murphy D."/>
        </authorList>
    </citation>
    <scope>NUCLEOTIDE SEQUENCE [LARGE SCALE GENOMIC DNA]</scope>
    <source>
        <strain evidence="1 2">IP05342</strain>
    </source>
</reference>
<protein>
    <recommendedName>
        <fullName evidence="3">Transposase</fullName>
    </recommendedName>
</protein>